<gene>
    <name evidence="2" type="ORF">K469DRAFT_150432</name>
</gene>
<evidence type="ECO:0000256" key="1">
    <source>
        <dbReference type="SAM" id="SignalP"/>
    </source>
</evidence>
<evidence type="ECO:0000313" key="3">
    <source>
        <dbReference type="Proteomes" id="UP000800200"/>
    </source>
</evidence>
<dbReference type="AlphaFoldDB" id="A0A6A6E392"/>
<feature type="signal peptide" evidence="1">
    <location>
        <begin position="1"/>
        <end position="20"/>
    </location>
</feature>
<keyword evidence="1" id="KW-0732">Signal</keyword>
<evidence type="ECO:0008006" key="4">
    <source>
        <dbReference type="Google" id="ProtNLM"/>
    </source>
</evidence>
<dbReference type="EMBL" id="ML994630">
    <property type="protein sequence ID" value="KAF2186361.1"/>
    <property type="molecule type" value="Genomic_DNA"/>
</dbReference>
<reference evidence="2" key="1">
    <citation type="journal article" date="2020" name="Stud. Mycol.">
        <title>101 Dothideomycetes genomes: a test case for predicting lifestyles and emergence of pathogens.</title>
        <authorList>
            <person name="Haridas S."/>
            <person name="Albert R."/>
            <person name="Binder M."/>
            <person name="Bloem J."/>
            <person name="Labutti K."/>
            <person name="Salamov A."/>
            <person name="Andreopoulos B."/>
            <person name="Baker S."/>
            <person name="Barry K."/>
            <person name="Bills G."/>
            <person name="Bluhm B."/>
            <person name="Cannon C."/>
            <person name="Castanera R."/>
            <person name="Culley D."/>
            <person name="Daum C."/>
            <person name="Ezra D."/>
            <person name="Gonzalez J."/>
            <person name="Henrissat B."/>
            <person name="Kuo A."/>
            <person name="Liang C."/>
            <person name="Lipzen A."/>
            <person name="Lutzoni F."/>
            <person name="Magnuson J."/>
            <person name="Mondo S."/>
            <person name="Nolan M."/>
            <person name="Ohm R."/>
            <person name="Pangilinan J."/>
            <person name="Park H.-J."/>
            <person name="Ramirez L."/>
            <person name="Alfaro M."/>
            <person name="Sun H."/>
            <person name="Tritt A."/>
            <person name="Yoshinaga Y."/>
            <person name="Zwiers L.-H."/>
            <person name="Turgeon B."/>
            <person name="Goodwin S."/>
            <person name="Spatafora J."/>
            <person name="Crous P."/>
            <person name="Grigoriev I."/>
        </authorList>
    </citation>
    <scope>NUCLEOTIDE SEQUENCE</scope>
    <source>
        <strain evidence="2">CBS 207.26</strain>
    </source>
</reference>
<organism evidence="2 3">
    <name type="scientific">Zopfia rhizophila CBS 207.26</name>
    <dbReference type="NCBI Taxonomy" id="1314779"/>
    <lineage>
        <taxon>Eukaryota</taxon>
        <taxon>Fungi</taxon>
        <taxon>Dikarya</taxon>
        <taxon>Ascomycota</taxon>
        <taxon>Pezizomycotina</taxon>
        <taxon>Dothideomycetes</taxon>
        <taxon>Dothideomycetes incertae sedis</taxon>
        <taxon>Zopfiaceae</taxon>
        <taxon>Zopfia</taxon>
    </lineage>
</organism>
<protein>
    <recommendedName>
        <fullName evidence="4">Secreted protein</fullName>
    </recommendedName>
</protein>
<sequence>MLQQCLSALLFGVMVDAVSQLYICLAWLEGEHSAHVLPPGRSRNRNGSSLAAAWLDTTRSIFLSVLRRFDAEAFLGLTARLMLR</sequence>
<proteinExistence type="predicted"/>
<accession>A0A6A6E392</accession>
<keyword evidence="3" id="KW-1185">Reference proteome</keyword>
<name>A0A6A6E392_9PEZI</name>
<dbReference type="Proteomes" id="UP000800200">
    <property type="component" value="Unassembled WGS sequence"/>
</dbReference>
<feature type="chain" id="PRO_5025628829" description="Secreted protein" evidence="1">
    <location>
        <begin position="21"/>
        <end position="84"/>
    </location>
</feature>
<evidence type="ECO:0000313" key="2">
    <source>
        <dbReference type="EMBL" id="KAF2186361.1"/>
    </source>
</evidence>